<keyword evidence="5 8" id="KW-1133">Transmembrane helix</keyword>
<evidence type="ECO:0000256" key="2">
    <source>
        <dbReference type="ARBA" id="ARBA00008432"/>
    </source>
</evidence>
<evidence type="ECO:0000256" key="5">
    <source>
        <dbReference type="ARBA" id="ARBA00022989"/>
    </source>
</evidence>
<evidence type="ECO:0000313" key="11">
    <source>
        <dbReference type="Proteomes" id="UP001203665"/>
    </source>
</evidence>
<keyword evidence="7 8" id="KW-0472">Membrane</keyword>
<feature type="transmembrane region" description="Helical" evidence="8">
    <location>
        <begin position="46"/>
        <end position="68"/>
    </location>
</feature>
<feature type="domain" description="Major facilitator superfamily (MFS) profile" evidence="9">
    <location>
        <begin position="13"/>
        <end position="132"/>
    </location>
</feature>
<evidence type="ECO:0000256" key="6">
    <source>
        <dbReference type="ARBA" id="ARBA00023063"/>
    </source>
</evidence>
<feature type="transmembrane region" description="Helical" evidence="8">
    <location>
        <begin position="105"/>
        <end position="126"/>
    </location>
</feature>
<feature type="transmembrane region" description="Helical" evidence="8">
    <location>
        <begin position="80"/>
        <end position="99"/>
    </location>
</feature>
<sequence>MKLSDLRKSGHAPSLFSAFLYFDISFMIWVMLGALGVYITNDFGLTASQIGLIVAIPILAGSIFRIIMGVLTDRFGPKKTSVGGMIVTMIPLLWGWLLGTSVAELYMIGILLGVAGASFSASLPMASRFVPT</sequence>
<comment type="similarity">
    <text evidence="2">Belongs to the major facilitator superfamily. Nitrate/nitrite porter (TC 2.A.1.8) family.</text>
</comment>
<keyword evidence="3" id="KW-0813">Transport</keyword>
<accession>A0ABT0XE13</accession>
<evidence type="ECO:0000256" key="3">
    <source>
        <dbReference type="ARBA" id="ARBA00022448"/>
    </source>
</evidence>
<dbReference type="PROSITE" id="PS50850">
    <property type="entry name" value="MFS"/>
    <property type="match status" value="1"/>
</dbReference>
<dbReference type="EMBL" id="JAMQJY010000001">
    <property type="protein sequence ID" value="MCM2674148.1"/>
    <property type="molecule type" value="Genomic_DNA"/>
</dbReference>
<dbReference type="PANTHER" id="PTHR23515">
    <property type="entry name" value="HIGH-AFFINITY NITRATE TRANSPORTER 2.3"/>
    <property type="match status" value="1"/>
</dbReference>
<evidence type="ECO:0000256" key="1">
    <source>
        <dbReference type="ARBA" id="ARBA00004651"/>
    </source>
</evidence>
<dbReference type="Gene3D" id="1.20.1250.20">
    <property type="entry name" value="MFS general substrate transporter like domains"/>
    <property type="match status" value="1"/>
</dbReference>
<dbReference type="InterPro" id="IPR044772">
    <property type="entry name" value="NO3_transporter"/>
</dbReference>
<dbReference type="InterPro" id="IPR020846">
    <property type="entry name" value="MFS_dom"/>
</dbReference>
<dbReference type="RefSeq" id="WP_251603199.1">
    <property type="nucleotide sequence ID" value="NZ_JAMQJY010000001.1"/>
</dbReference>
<name>A0ABT0XE13_9BACI</name>
<dbReference type="InterPro" id="IPR036259">
    <property type="entry name" value="MFS_trans_sf"/>
</dbReference>
<evidence type="ECO:0000256" key="8">
    <source>
        <dbReference type="SAM" id="Phobius"/>
    </source>
</evidence>
<dbReference type="Proteomes" id="UP001203665">
    <property type="component" value="Unassembled WGS sequence"/>
</dbReference>
<evidence type="ECO:0000259" key="9">
    <source>
        <dbReference type="PROSITE" id="PS50850"/>
    </source>
</evidence>
<keyword evidence="11" id="KW-1185">Reference proteome</keyword>
<protein>
    <submittedName>
        <fullName evidence="10">MFS transporter</fullName>
    </submittedName>
</protein>
<evidence type="ECO:0000313" key="10">
    <source>
        <dbReference type="EMBL" id="MCM2674148.1"/>
    </source>
</evidence>
<comment type="caution">
    <text evidence="10">The sequence shown here is derived from an EMBL/GenBank/DDBJ whole genome shotgun (WGS) entry which is preliminary data.</text>
</comment>
<dbReference type="InterPro" id="IPR011701">
    <property type="entry name" value="MFS"/>
</dbReference>
<keyword evidence="4 8" id="KW-0812">Transmembrane</keyword>
<keyword evidence="6" id="KW-0534">Nitrate assimilation</keyword>
<evidence type="ECO:0000256" key="7">
    <source>
        <dbReference type="ARBA" id="ARBA00023136"/>
    </source>
</evidence>
<evidence type="ECO:0000256" key="4">
    <source>
        <dbReference type="ARBA" id="ARBA00022692"/>
    </source>
</evidence>
<comment type="subcellular location">
    <subcellularLocation>
        <location evidence="1">Cell membrane</location>
        <topology evidence="1">Multi-pass membrane protein</topology>
    </subcellularLocation>
</comment>
<dbReference type="Pfam" id="PF07690">
    <property type="entry name" value="MFS_1"/>
    <property type="match status" value="1"/>
</dbReference>
<dbReference type="SUPFAM" id="SSF103473">
    <property type="entry name" value="MFS general substrate transporter"/>
    <property type="match status" value="1"/>
</dbReference>
<organism evidence="10 11">
    <name type="scientific">Alkalicoccobacillus plakortidis</name>
    <dbReference type="NCBI Taxonomy" id="444060"/>
    <lineage>
        <taxon>Bacteria</taxon>
        <taxon>Bacillati</taxon>
        <taxon>Bacillota</taxon>
        <taxon>Bacilli</taxon>
        <taxon>Bacillales</taxon>
        <taxon>Bacillaceae</taxon>
        <taxon>Alkalicoccobacillus</taxon>
    </lineage>
</organism>
<gene>
    <name evidence="10" type="ORF">NDM98_00515</name>
</gene>
<reference evidence="10" key="1">
    <citation type="submission" date="2022-06" db="EMBL/GenBank/DDBJ databases">
        <title>Alkalicoccobacillus porphyridii sp. nov., isolated from a marine red alga, Porphyridium purpureum and reclassification of Shouchella plakortidis and Shouchella gibsonii as Alkalicoccobacillus plakortidis comb. nov. and Alkalicoccobacillus gibsonii comb. nov.</title>
        <authorList>
            <person name="Kim K.H."/>
            <person name="Lee J.K."/>
            <person name="Han D.M."/>
            <person name="Baek J.H."/>
            <person name="Jeon C.O."/>
        </authorList>
    </citation>
    <scope>NUCLEOTIDE SEQUENCE</scope>
    <source>
        <strain evidence="10">DSM 19153</strain>
    </source>
</reference>
<feature type="transmembrane region" description="Helical" evidence="8">
    <location>
        <begin position="20"/>
        <end position="40"/>
    </location>
</feature>
<proteinExistence type="inferred from homology"/>